<sequence length="251" mass="26190">MTASLSIGIAAAAGPDAAVVLAPVLEQRGFHALWVNDTPGADALAVLAAAASVTDRLVLATGVLPVDRRSSDEILAQIDGLALPTDRLVLGIGAGQTAHGALDRVRTAATGLRERTPARIVVGALGPKMRQLGAEDSDGVLLSWLPQDIAADQAAQAHDLTPGTHVALYVRTAMDTASIPRLHEESARYGSYPAYAANFTRLGIGPLDTVIDPDHDRLDAYRAGVDEVVLRAITPGDSPADYVRFVEAVPL</sequence>
<dbReference type="Proteomes" id="UP001501343">
    <property type="component" value="Unassembled WGS sequence"/>
</dbReference>
<dbReference type="Gene3D" id="3.20.20.30">
    <property type="entry name" value="Luciferase-like domain"/>
    <property type="match status" value="1"/>
</dbReference>
<evidence type="ECO:0000313" key="2">
    <source>
        <dbReference type="EMBL" id="GAA1940680.1"/>
    </source>
</evidence>
<gene>
    <name evidence="2" type="ORF">GCM10009775_35710</name>
</gene>
<dbReference type="EMBL" id="BAAAOF010000009">
    <property type="protein sequence ID" value="GAA1940680.1"/>
    <property type="molecule type" value="Genomic_DNA"/>
</dbReference>
<comment type="caution">
    <text evidence="2">The sequence shown here is derived from an EMBL/GenBank/DDBJ whole genome shotgun (WGS) entry which is preliminary data.</text>
</comment>
<organism evidence="2 3">
    <name type="scientific">Microbacterium aoyamense</name>
    <dbReference type="NCBI Taxonomy" id="344166"/>
    <lineage>
        <taxon>Bacteria</taxon>
        <taxon>Bacillati</taxon>
        <taxon>Actinomycetota</taxon>
        <taxon>Actinomycetes</taxon>
        <taxon>Micrococcales</taxon>
        <taxon>Microbacteriaceae</taxon>
        <taxon>Microbacterium</taxon>
    </lineage>
</organism>
<reference evidence="2 3" key="1">
    <citation type="journal article" date="2019" name="Int. J. Syst. Evol. Microbiol.">
        <title>The Global Catalogue of Microorganisms (GCM) 10K type strain sequencing project: providing services to taxonomists for standard genome sequencing and annotation.</title>
        <authorList>
            <consortium name="The Broad Institute Genomics Platform"/>
            <consortium name="The Broad Institute Genome Sequencing Center for Infectious Disease"/>
            <person name="Wu L."/>
            <person name="Ma J."/>
        </authorList>
    </citation>
    <scope>NUCLEOTIDE SEQUENCE [LARGE SCALE GENOMIC DNA]</scope>
    <source>
        <strain evidence="2 3">JCM 14900</strain>
    </source>
</reference>
<dbReference type="Pfam" id="PF00296">
    <property type="entry name" value="Bac_luciferase"/>
    <property type="match status" value="1"/>
</dbReference>
<dbReference type="RefSeq" id="WP_248151491.1">
    <property type="nucleotide sequence ID" value="NZ_BAAAOF010000009.1"/>
</dbReference>
<feature type="domain" description="Luciferase-like" evidence="1">
    <location>
        <begin position="13"/>
        <end position="99"/>
    </location>
</feature>
<name>A0ABN2Q1N0_9MICO</name>
<dbReference type="SUPFAM" id="SSF51679">
    <property type="entry name" value="Bacterial luciferase-like"/>
    <property type="match status" value="1"/>
</dbReference>
<evidence type="ECO:0000259" key="1">
    <source>
        <dbReference type="Pfam" id="PF00296"/>
    </source>
</evidence>
<dbReference type="InterPro" id="IPR011251">
    <property type="entry name" value="Luciferase-like_dom"/>
</dbReference>
<proteinExistence type="predicted"/>
<accession>A0ABN2Q1N0</accession>
<keyword evidence="3" id="KW-1185">Reference proteome</keyword>
<evidence type="ECO:0000313" key="3">
    <source>
        <dbReference type="Proteomes" id="UP001501343"/>
    </source>
</evidence>
<dbReference type="InterPro" id="IPR036661">
    <property type="entry name" value="Luciferase-like_sf"/>
</dbReference>
<protein>
    <recommendedName>
        <fullName evidence="1">Luciferase-like domain-containing protein</fullName>
    </recommendedName>
</protein>